<dbReference type="GO" id="GO:0046872">
    <property type="term" value="F:metal ion binding"/>
    <property type="evidence" value="ECO:0007669"/>
    <property type="project" value="UniProtKB-UniRule"/>
</dbReference>
<feature type="binding site" evidence="11">
    <location>
        <position position="206"/>
    </location>
    <ligand>
        <name>Ca(2+)</name>
        <dbReference type="ChEBI" id="CHEBI:29108"/>
        <label>2</label>
    </ligand>
</feature>
<proteinExistence type="inferred from homology"/>
<evidence type="ECO:0000256" key="2">
    <source>
        <dbReference type="ARBA" id="ARBA00006089"/>
    </source>
</evidence>
<evidence type="ECO:0000256" key="12">
    <source>
        <dbReference type="PIRSR" id="PIRSR601621-3"/>
    </source>
</evidence>
<dbReference type="InterPro" id="IPR002016">
    <property type="entry name" value="Haem_peroxidase"/>
</dbReference>
<name>A0A7C8MH91_9PLEO</name>
<evidence type="ECO:0000256" key="5">
    <source>
        <dbReference type="ARBA" id="ARBA00022723"/>
    </source>
</evidence>
<feature type="disulfide bond" evidence="13">
    <location>
        <begin position="58"/>
        <end position="296"/>
    </location>
</feature>
<evidence type="ECO:0000313" key="17">
    <source>
        <dbReference type="EMBL" id="KAF2878458.1"/>
    </source>
</evidence>
<gene>
    <name evidence="17" type="ORF">BDV95DRAFT_663606</name>
</gene>
<evidence type="ECO:0000256" key="8">
    <source>
        <dbReference type="ARBA" id="ARBA00023157"/>
    </source>
</evidence>
<feature type="binding site" evidence="11">
    <location>
        <position position="225"/>
    </location>
    <ligand>
        <name>Ca(2+)</name>
        <dbReference type="ChEBI" id="CHEBI:29108"/>
        <label>2</label>
    </ligand>
</feature>
<evidence type="ECO:0000256" key="7">
    <source>
        <dbReference type="ARBA" id="ARBA00023004"/>
    </source>
</evidence>
<evidence type="ECO:0000256" key="11">
    <source>
        <dbReference type="PIRSR" id="PIRSR601621-2"/>
    </source>
</evidence>
<dbReference type="Proteomes" id="UP000481861">
    <property type="component" value="Unassembled WGS sequence"/>
</dbReference>
<comment type="caution">
    <text evidence="17">The sequence shown here is derived from an EMBL/GenBank/DDBJ whole genome shotgun (WGS) entry which is preliminary data.</text>
</comment>
<feature type="binding site" description="axial binding residue" evidence="11">
    <location>
        <position position="205"/>
    </location>
    <ligand>
        <name>heme b</name>
        <dbReference type="ChEBI" id="CHEBI:60344"/>
    </ligand>
    <ligandPart>
        <name>Fe</name>
        <dbReference type="ChEBI" id="CHEBI:18248"/>
    </ligandPart>
</feature>
<feature type="site" description="Transition state stabilizer" evidence="12">
    <location>
        <position position="88"/>
    </location>
</feature>
<evidence type="ECO:0000256" key="13">
    <source>
        <dbReference type="PIRSR" id="PIRSR601621-4"/>
    </source>
</evidence>
<keyword evidence="5 11" id="KW-0479">Metal-binding</keyword>
<evidence type="ECO:0000256" key="9">
    <source>
        <dbReference type="ARBA" id="ARBA00023180"/>
    </source>
</evidence>
<evidence type="ECO:0000313" key="18">
    <source>
        <dbReference type="Proteomes" id="UP000481861"/>
    </source>
</evidence>
<dbReference type="GO" id="GO:0140825">
    <property type="term" value="F:lactoperoxidase activity"/>
    <property type="evidence" value="ECO:0007669"/>
    <property type="project" value="UniProtKB-EC"/>
</dbReference>
<dbReference type="PROSITE" id="PS50873">
    <property type="entry name" value="PEROXIDASE_4"/>
    <property type="match status" value="1"/>
</dbReference>
<dbReference type="InterPro" id="IPR001621">
    <property type="entry name" value="Ligninase"/>
</dbReference>
<dbReference type="PANTHER" id="PTHR31517">
    <property type="match status" value="1"/>
</dbReference>
<protein>
    <recommendedName>
        <fullName evidence="14">Peroxidase</fullName>
        <ecNumber evidence="14">1.11.1.-</ecNumber>
    </recommendedName>
</protein>
<comment type="cofactor">
    <cofactor evidence="11 14">
        <name>Ca(2+)</name>
        <dbReference type="ChEBI" id="CHEBI:29108"/>
    </cofactor>
    <text evidence="11 14">Binds 2 calcium ions per subunit.</text>
</comment>
<feature type="active site" description="Proton acceptor" evidence="10">
    <location>
        <position position="92"/>
    </location>
</feature>
<feature type="binding site" evidence="11">
    <location>
        <position position="102"/>
    </location>
    <ligand>
        <name>Ca(2+)</name>
        <dbReference type="ChEBI" id="CHEBI:29108"/>
        <label>1</label>
    </ligand>
</feature>
<accession>A0A7C8MH91</accession>
<dbReference type="AlphaFoldDB" id="A0A7C8MH91"/>
<dbReference type="PRINTS" id="PR00458">
    <property type="entry name" value="PEROXIDASE"/>
</dbReference>
<dbReference type="EMBL" id="JAADJZ010000001">
    <property type="protein sequence ID" value="KAF2878458.1"/>
    <property type="molecule type" value="Genomic_DNA"/>
</dbReference>
<feature type="domain" description="Plant heme peroxidase family profile" evidence="16">
    <location>
        <begin position="42"/>
        <end position="300"/>
    </location>
</feature>
<comment type="cofactor">
    <cofactor evidence="11">
        <name>heme b</name>
        <dbReference type="ChEBI" id="CHEBI:60344"/>
    </cofactor>
    <text evidence="11">Binds 1 heme b (iron(II)-protoporphyrin IX) group per subunit.</text>
</comment>
<dbReference type="GO" id="GO:0006979">
    <property type="term" value="P:response to oxidative stress"/>
    <property type="evidence" value="ECO:0007669"/>
    <property type="project" value="InterPro"/>
</dbReference>
<keyword evidence="4 11" id="KW-0349">Heme</keyword>
<dbReference type="InterPro" id="IPR010255">
    <property type="entry name" value="Haem_peroxidase_sf"/>
</dbReference>
<keyword evidence="7 11" id="KW-0408">Iron</keyword>
<feature type="signal peptide" evidence="14">
    <location>
        <begin position="1"/>
        <end position="19"/>
    </location>
</feature>
<feature type="binding site" evidence="11">
    <location>
        <position position="100"/>
    </location>
    <ligand>
        <name>Ca(2+)</name>
        <dbReference type="ChEBI" id="CHEBI:29108"/>
        <label>1</label>
    </ligand>
</feature>
<evidence type="ECO:0000256" key="3">
    <source>
        <dbReference type="ARBA" id="ARBA00022559"/>
    </source>
</evidence>
<feature type="binding site" evidence="11">
    <location>
        <position position="93"/>
    </location>
    <ligand>
        <name>Ca(2+)</name>
        <dbReference type="ChEBI" id="CHEBI:29108"/>
        <label>1</label>
    </ligand>
</feature>
<keyword evidence="6 14" id="KW-0560">Oxidoreductase</keyword>
<evidence type="ECO:0000256" key="14">
    <source>
        <dbReference type="RuleBase" id="RU363051"/>
    </source>
</evidence>
<dbReference type="GO" id="GO:0020037">
    <property type="term" value="F:heme binding"/>
    <property type="evidence" value="ECO:0007669"/>
    <property type="project" value="UniProtKB-UniRule"/>
</dbReference>
<comment type="catalytic activity">
    <reaction evidence="1">
        <text>2 a phenolic donor + H2O2 = 2 a phenolic radical donor + 2 H2O</text>
        <dbReference type="Rhea" id="RHEA:56136"/>
        <dbReference type="ChEBI" id="CHEBI:15377"/>
        <dbReference type="ChEBI" id="CHEBI:16240"/>
        <dbReference type="ChEBI" id="CHEBI:139520"/>
        <dbReference type="ChEBI" id="CHEBI:139521"/>
        <dbReference type="EC" id="1.11.1.7"/>
    </reaction>
</comment>
<sequence length="321" mass="33566">MYISNSFIAILAATTTTQAFQFSTVTSGVGSRVSQTKRALSSLVGNLLQPQKSEQKSCPAVWSEISTALTAQFLADGQCTDAARAAIRAAFHDCFNGACDGSLILANECSNSENRGLERLCGNLGNLASEKKVGVADLIQFAGAHAIKTCPGGPTVPVKIGRKDSSDANTIGVLPTGREKSNDLIKLFASKGFSVTDLVALIGAHSVAKQRTTDPSKAGASLDSTPGQWDNKYYSETTQKKAPFTLESDRSLATNLVAAVPFNAFALSKSAWAAAFVGAMQKMSMLGVEGVELTDCTAALPGGSNKRDVKSSPIGDRMATK</sequence>
<feature type="binding site" evidence="11">
    <location>
        <position position="230"/>
    </location>
    <ligand>
        <name>Ca(2+)</name>
        <dbReference type="ChEBI" id="CHEBI:29108"/>
        <label>2</label>
    </ligand>
</feature>
<keyword evidence="3 14" id="KW-0575">Peroxidase</keyword>
<keyword evidence="14" id="KW-0732">Signal</keyword>
<organism evidence="17 18">
    <name type="scientific">Massariosphaeria phaeospora</name>
    <dbReference type="NCBI Taxonomy" id="100035"/>
    <lineage>
        <taxon>Eukaryota</taxon>
        <taxon>Fungi</taxon>
        <taxon>Dikarya</taxon>
        <taxon>Ascomycota</taxon>
        <taxon>Pezizomycotina</taxon>
        <taxon>Dothideomycetes</taxon>
        <taxon>Pleosporomycetidae</taxon>
        <taxon>Pleosporales</taxon>
        <taxon>Pleosporales incertae sedis</taxon>
        <taxon>Massariosphaeria</taxon>
    </lineage>
</organism>
<comment type="similarity">
    <text evidence="2 14">Belongs to the peroxidase family. Ligninase subfamily.</text>
</comment>
<keyword evidence="8 13" id="KW-1015">Disulfide bond</keyword>
<evidence type="ECO:0000256" key="6">
    <source>
        <dbReference type="ARBA" id="ARBA00023002"/>
    </source>
</evidence>
<feature type="binding site" evidence="11">
    <location>
        <position position="223"/>
    </location>
    <ligand>
        <name>Ca(2+)</name>
        <dbReference type="ChEBI" id="CHEBI:29108"/>
        <label>2</label>
    </ligand>
</feature>
<feature type="region of interest" description="Disordered" evidence="15">
    <location>
        <begin position="301"/>
        <end position="321"/>
    </location>
</feature>
<keyword evidence="9" id="KW-0325">Glycoprotein</keyword>
<evidence type="ECO:0000256" key="10">
    <source>
        <dbReference type="PIRSR" id="PIRSR601621-1"/>
    </source>
</evidence>
<dbReference type="Pfam" id="PF00141">
    <property type="entry name" value="peroxidase"/>
    <property type="match status" value="1"/>
</dbReference>
<feature type="disulfide bond" evidence="13">
    <location>
        <begin position="79"/>
        <end position="150"/>
    </location>
</feature>
<dbReference type="InterPro" id="IPR000823">
    <property type="entry name" value="Peroxidase_pln"/>
</dbReference>
<keyword evidence="11 14" id="KW-0106">Calcium</keyword>
<evidence type="ECO:0000256" key="15">
    <source>
        <dbReference type="SAM" id="MobiDB-lite"/>
    </source>
</evidence>
<evidence type="ECO:0000256" key="4">
    <source>
        <dbReference type="ARBA" id="ARBA00022617"/>
    </source>
</evidence>
<keyword evidence="18" id="KW-1185">Reference proteome</keyword>
<evidence type="ECO:0000256" key="1">
    <source>
        <dbReference type="ARBA" id="ARBA00000189"/>
    </source>
</evidence>
<dbReference type="Gene3D" id="1.10.520.10">
    <property type="match status" value="1"/>
</dbReference>
<evidence type="ECO:0000259" key="16">
    <source>
        <dbReference type="PROSITE" id="PS50873"/>
    </source>
</evidence>
<reference evidence="17 18" key="1">
    <citation type="submission" date="2020-01" db="EMBL/GenBank/DDBJ databases">
        <authorList>
            <consortium name="DOE Joint Genome Institute"/>
            <person name="Haridas S."/>
            <person name="Albert R."/>
            <person name="Binder M."/>
            <person name="Bloem J."/>
            <person name="Labutti K."/>
            <person name="Salamov A."/>
            <person name="Andreopoulos B."/>
            <person name="Baker S.E."/>
            <person name="Barry K."/>
            <person name="Bills G."/>
            <person name="Bluhm B.H."/>
            <person name="Cannon C."/>
            <person name="Castanera R."/>
            <person name="Culley D.E."/>
            <person name="Daum C."/>
            <person name="Ezra D."/>
            <person name="Gonzalez J.B."/>
            <person name="Henrissat B."/>
            <person name="Kuo A."/>
            <person name="Liang C."/>
            <person name="Lipzen A."/>
            <person name="Lutzoni F."/>
            <person name="Magnuson J."/>
            <person name="Mondo S."/>
            <person name="Nolan M."/>
            <person name="Ohm R."/>
            <person name="Pangilinan J."/>
            <person name="Park H.-J.H."/>
            <person name="Ramirez L."/>
            <person name="Alfaro M."/>
            <person name="Sun H."/>
            <person name="Tritt A."/>
            <person name="Yoshinaga Y."/>
            <person name="Zwiers L.-H.L."/>
            <person name="Turgeon B.G."/>
            <person name="Goodwin S.B."/>
            <person name="Spatafora J.W."/>
            <person name="Crous P.W."/>
            <person name="Grigoriev I.V."/>
        </authorList>
    </citation>
    <scope>NUCLEOTIDE SEQUENCE [LARGE SCALE GENOMIC DNA]</scope>
    <source>
        <strain evidence="17 18">CBS 611.86</strain>
    </source>
</reference>
<dbReference type="PRINTS" id="PR00462">
    <property type="entry name" value="LIGNINASE"/>
</dbReference>
<dbReference type="InterPro" id="IPR019793">
    <property type="entry name" value="Peroxidases_heam-ligand_BS"/>
</dbReference>
<dbReference type="OrthoDB" id="2113341at2759"/>
<dbReference type="SUPFAM" id="SSF48113">
    <property type="entry name" value="Heme-dependent peroxidases"/>
    <property type="match status" value="1"/>
</dbReference>
<dbReference type="PANTHER" id="PTHR31517:SF48">
    <property type="entry name" value="PEROXIDASE 16-RELATED"/>
    <property type="match status" value="1"/>
</dbReference>
<dbReference type="PROSITE" id="PS00436">
    <property type="entry name" value="PEROXIDASE_2"/>
    <property type="match status" value="1"/>
</dbReference>
<dbReference type="Gene3D" id="1.10.420.10">
    <property type="entry name" value="Peroxidase, domain 2"/>
    <property type="match status" value="1"/>
</dbReference>
<feature type="chain" id="PRO_5029035934" description="Peroxidase" evidence="14">
    <location>
        <begin position="20"/>
        <end position="321"/>
    </location>
</feature>
<dbReference type="InterPro" id="IPR019794">
    <property type="entry name" value="Peroxidases_AS"/>
</dbReference>
<dbReference type="PROSITE" id="PS00435">
    <property type="entry name" value="PEROXIDASE_1"/>
    <property type="match status" value="1"/>
</dbReference>
<dbReference type="EC" id="1.11.1.-" evidence="14"/>